<feature type="domain" description="F5/8 type C" evidence="1">
    <location>
        <begin position="59"/>
        <end position="108"/>
    </location>
</feature>
<dbReference type="InterPro" id="IPR000421">
    <property type="entry name" value="FA58C"/>
</dbReference>
<accession>A0AA86V3R8</accession>
<name>A0AA86V3R8_9EUKA</name>
<dbReference type="InterPro" id="IPR008979">
    <property type="entry name" value="Galactose-bd-like_sf"/>
</dbReference>
<gene>
    <name evidence="3" type="ORF">HINF_LOCUS62098</name>
    <name evidence="2" type="ORF">HINF_LOCUS62911</name>
</gene>
<dbReference type="PROSITE" id="PS50022">
    <property type="entry name" value="FA58C_3"/>
    <property type="match status" value="1"/>
</dbReference>
<proteinExistence type="predicted"/>
<dbReference type="EMBL" id="CATOUU010001166">
    <property type="protein sequence ID" value="CAI9975266.1"/>
    <property type="molecule type" value="Genomic_DNA"/>
</dbReference>
<evidence type="ECO:0000313" key="2">
    <source>
        <dbReference type="EMBL" id="CAI9975266.1"/>
    </source>
</evidence>
<evidence type="ECO:0000313" key="4">
    <source>
        <dbReference type="Proteomes" id="UP001642409"/>
    </source>
</evidence>
<evidence type="ECO:0000259" key="1">
    <source>
        <dbReference type="PROSITE" id="PS50022"/>
    </source>
</evidence>
<dbReference type="AlphaFoldDB" id="A0AA86V3R8"/>
<organism evidence="2">
    <name type="scientific">Hexamita inflata</name>
    <dbReference type="NCBI Taxonomy" id="28002"/>
    <lineage>
        <taxon>Eukaryota</taxon>
        <taxon>Metamonada</taxon>
        <taxon>Diplomonadida</taxon>
        <taxon>Hexamitidae</taxon>
        <taxon>Hexamitinae</taxon>
        <taxon>Hexamita</taxon>
    </lineage>
</organism>
<dbReference type="Proteomes" id="UP001642409">
    <property type="component" value="Unassembled WGS sequence"/>
</dbReference>
<keyword evidence="4" id="KW-1185">Reference proteome</keyword>
<dbReference type="Gene3D" id="2.60.120.260">
    <property type="entry name" value="Galactose-binding domain-like"/>
    <property type="match status" value="1"/>
</dbReference>
<dbReference type="SUPFAM" id="SSF49785">
    <property type="entry name" value="Galactose-binding domain-like"/>
    <property type="match status" value="1"/>
</dbReference>
<reference evidence="2" key="1">
    <citation type="submission" date="2023-06" db="EMBL/GenBank/DDBJ databases">
        <authorList>
            <person name="Kurt Z."/>
        </authorList>
    </citation>
    <scope>NUCLEOTIDE SEQUENCE</scope>
</reference>
<protein>
    <submittedName>
        <fullName evidence="2">F5/8 type C domain-containing protein</fullName>
    </submittedName>
    <submittedName>
        <fullName evidence="3">F5/8_type C domain-containing protein</fullName>
    </submittedName>
</protein>
<sequence>MAELVSEVNSTLNIFKLSEDLDYVTRSVSNCRRGYDVENSYLEKPILNLPFNTRIQQCWVFPGNAYSIKGQYIEFDFHKILLVGKIITMGQNQAWVTNYRVEYFKDGE</sequence>
<comment type="caution">
    <text evidence="2">The sequence shown here is derived from an EMBL/GenBank/DDBJ whole genome shotgun (WGS) entry which is preliminary data.</text>
</comment>
<evidence type="ECO:0000313" key="3">
    <source>
        <dbReference type="EMBL" id="CAL6084221.1"/>
    </source>
</evidence>
<dbReference type="EMBL" id="CAXDID020000377">
    <property type="protein sequence ID" value="CAL6084221.1"/>
    <property type="molecule type" value="Genomic_DNA"/>
</dbReference>
<reference evidence="3 4" key="2">
    <citation type="submission" date="2024-07" db="EMBL/GenBank/DDBJ databases">
        <authorList>
            <person name="Akdeniz Z."/>
        </authorList>
    </citation>
    <scope>NUCLEOTIDE SEQUENCE [LARGE SCALE GENOMIC DNA]</scope>
</reference>